<name>A0A3T0KQA6_9BACI</name>
<feature type="transmembrane region" description="Helical" evidence="9">
    <location>
        <begin position="12"/>
        <end position="30"/>
    </location>
</feature>
<dbReference type="InterPro" id="IPR036097">
    <property type="entry name" value="HisK_dim/P_sf"/>
</dbReference>
<dbReference type="SUPFAM" id="SSF47384">
    <property type="entry name" value="Homodimeric domain of signal transducing histidine kinase"/>
    <property type="match status" value="1"/>
</dbReference>
<evidence type="ECO:0000256" key="2">
    <source>
        <dbReference type="ARBA" id="ARBA00012438"/>
    </source>
</evidence>
<evidence type="ECO:0000256" key="9">
    <source>
        <dbReference type="SAM" id="Phobius"/>
    </source>
</evidence>
<dbReference type="KEGG" id="pasa:BAOM_1980"/>
<dbReference type="AlphaFoldDB" id="A0A3T0KQA6"/>
<keyword evidence="4" id="KW-0808">Transferase</keyword>
<dbReference type="Gene3D" id="3.30.565.10">
    <property type="entry name" value="Histidine kinase-like ATPase, C-terminal domain"/>
    <property type="match status" value="1"/>
</dbReference>
<dbReference type="Proteomes" id="UP000283095">
    <property type="component" value="Chromosome"/>
</dbReference>
<accession>A0A3T0KQA6</accession>
<dbReference type="InterPro" id="IPR003661">
    <property type="entry name" value="HisK_dim/P_dom"/>
</dbReference>
<dbReference type="PANTHER" id="PTHR43065:SF46">
    <property type="entry name" value="C4-DICARBOXYLATE TRANSPORT SENSOR PROTEIN DCTB"/>
    <property type="match status" value="1"/>
</dbReference>
<dbReference type="GO" id="GO:0005524">
    <property type="term" value="F:ATP binding"/>
    <property type="evidence" value="ECO:0007669"/>
    <property type="project" value="UniProtKB-KW"/>
</dbReference>
<proteinExistence type="predicted"/>
<dbReference type="GO" id="GO:0000155">
    <property type="term" value="F:phosphorelay sensor kinase activity"/>
    <property type="evidence" value="ECO:0007669"/>
    <property type="project" value="InterPro"/>
</dbReference>
<dbReference type="PRINTS" id="PR00344">
    <property type="entry name" value="BCTRLSENSOR"/>
</dbReference>
<dbReference type="PANTHER" id="PTHR43065">
    <property type="entry name" value="SENSOR HISTIDINE KINASE"/>
    <property type="match status" value="1"/>
</dbReference>
<dbReference type="RefSeq" id="WP_127760038.1">
    <property type="nucleotide sequence ID" value="NZ_CP026095.1"/>
</dbReference>
<dbReference type="InterPro" id="IPR036890">
    <property type="entry name" value="HATPase_C_sf"/>
</dbReference>
<dbReference type="EMBL" id="CP026095">
    <property type="protein sequence ID" value="AZV42589.1"/>
    <property type="molecule type" value="Genomic_DNA"/>
</dbReference>
<dbReference type="EC" id="2.7.13.3" evidence="2"/>
<dbReference type="SMART" id="SM00388">
    <property type="entry name" value="HisKA"/>
    <property type="match status" value="1"/>
</dbReference>
<evidence type="ECO:0000256" key="7">
    <source>
        <dbReference type="ARBA" id="ARBA00022840"/>
    </source>
</evidence>
<evidence type="ECO:0000256" key="3">
    <source>
        <dbReference type="ARBA" id="ARBA00022553"/>
    </source>
</evidence>
<evidence type="ECO:0000256" key="8">
    <source>
        <dbReference type="ARBA" id="ARBA00023012"/>
    </source>
</evidence>
<keyword evidence="9" id="KW-1133">Transmembrane helix</keyword>
<organism evidence="11 12">
    <name type="scientific">Peribacillus asahii</name>
    <dbReference type="NCBI Taxonomy" id="228899"/>
    <lineage>
        <taxon>Bacteria</taxon>
        <taxon>Bacillati</taxon>
        <taxon>Bacillota</taxon>
        <taxon>Bacilli</taxon>
        <taxon>Bacillales</taxon>
        <taxon>Bacillaceae</taxon>
        <taxon>Peribacillus</taxon>
    </lineage>
</organism>
<dbReference type="OrthoDB" id="9815750at2"/>
<keyword evidence="9" id="KW-0472">Membrane</keyword>
<dbReference type="InterPro" id="IPR005467">
    <property type="entry name" value="His_kinase_dom"/>
</dbReference>
<reference evidence="11 12" key="1">
    <citation type="submission" date="2018-01" db="EMBL/GenBank/DDBJ databases">
        <title>Bacillus asahii Genome sequencing and assembly.</title>
        <authorList>
            <person name="Jiang H."/>
            <person name="Feng Y."/>
            <person name="Zhao F."/>
            <person name="Lin X."/>
        </authorList>
    </citation>
    <scope>NUCLEOTIDE SEQUENCE [LARGE SCALE GENOMIC DNA]</scope>
    <source>
        <strain evidence="11 12">OM18</strain>
    </source>
</reference>
<comment type="catalytic activity">
    <reaction evidence="1">
        <text>ATP + protein L-histidine = ADP + protein N-phospho-L-histidine.</text>
        <dbReference type="EC" id="2.7.13.3"/>
    </reaction>
</comment>
<evidence type="ECO:0000256" key="1">
    <source>
        <dbReference type="ARBA" id="ARBA00000085"/>
    </source>
</evidence>
<dbReference type="Pfam" id="PF00512">
    <property type="entry name" value="HisKA"/>
    <property type="match status" value="1"/>
</dbReference>
<keyword evidence="7" id="KW-0067">ATP-binding</keyword>
<keyword evidence="5" id="KW-0547">Nucleotide-binding</keyword>
<dbReference type="CDD" id="cd00082">
    <property type="entry name" value="HisKA"/>
    <property type="match status" value="1"/>
</dbReference>
<dbReference type="SUPFAM" id="SSF55874">
    <property type="entry name" value="ATPase domain of HSP90 chaperone/DNA topoisomerase II/histidine kinase"/>
    <property type="match status" value="1"/>
</dbReference>
<dbReference type="SMART" id="SM00387">
    <property type="entry name" value="HATPase_c"/>
    <property type="match status" value="1"/>
</dbReference>
<evidence type="ECO:0000256" key="4">
    <source>
        <dbReference type="ARBA" id="ARBA00022679"/>
    </source>
</evidence>
<feature type="transmembrane region" description="Helical" evidence="9">
    <location>
        <begin position="70"/>
        <end position="93"/>
    </location>
</feature>
<protein>
    <recommendedName>
        <fullName evidence="2">histidine kinase</fullName>
        <ecNumber evidence="2">2.7.13.3</ecNumber>
    </recommendedName>
</protein>
<feature type="transmembrane region" description="Helical" evidence="9">
    <location>
        <begin position="42"/>
        <end position="64"/>
    </location>
</feature>
<evidence type="ECO:0000313" key="12">
    <source>
        <dbReference type="Proteomes" id="UP000283095"/>
    </source>
</evidence>
<dbReference type="InterPro" id="IPR003594">
    <property type="entry name" value="HATPase_dom"/>
</dbReference>
<feature type="domain" description="Histidine kinase" evidence="10">
    <location>
        <begin position="212"/>
        <end position="419"/>
    </location>
</feature>
<feature type="transmembrane region" description="Helical" evidence="9">
    <location>
        <begin position="105"/>
        <end position="123"/>
    </location>
</feature>
<keyword evidence="8" id="KW-0902">Two-component regulatory system</keyword>
<sequence>MSLITKDLLINFLFTILPLFLVQMIYFAKYSYRFENFKRRTFAIFPIVSLILCMIFPVATGPYYVWDLRWIPFILGWLYGGYKLGIPLLFLMLSIRFWLNGDNGFYIACITFFSFSIVLFFISKYFSQFSVKYKVIISSSLTFIGLMISLLVSEQLFNINRGANLWTQYISIQIIAMVFTNLLWEVIQANFQVLQKLVKAEKLQMVSHLAASISHEVRNPLTTSRGFIQMLSEETSDQKRKQYTEIALQELDRATEVINDYLTFAKPALEKEEKIHVAEEIQHVINIITPLANMNSIQIKLSLLEDDQYVVKGERKKFQQCLINMLKNGIESMEVNGKLHVIQTNNQDTIQIDIRDEGSGMTQEQINRLGEPYFTTKEKGTGLGMMVSYSIINQMNGQITVVSEQGIGTCFSIKLPIYQ</sequence>
<dbReference type="Gene3D" id="1.10.287.130">
    <property type="match status" value="1"/>
</dbReference>
<evidence type="ECO:0000256" key="5">
    <source>
        <dbReference type="ARBA" id="ARBA00022741"/>
    </source>
</evidence>
<evidence type="ECO:0000313" key="11">
    <source>
        <dbReference type="EMBL" id="AZV42589.1"/>
    </source>
</evidence>
<keyword evidence="9" id="KW-0812">Transmembrane</keyword>
<evidence type="ECO:0000259" key="10">
    <source>
        <dbReference type="PROSITE" id="PS50109"/>
    </source>
</evidence>
<dbReference type="InterPro" id="IPR004358">
    <property type="entry name" value="Sig_transdc_His_kin-like_C"/>
</dbReference>
<keyword evidence="3" id="KW-0597">Phosphoprotein</keyword>
<evidence type="ECO:0000256" key="6">
    <source>
        <dbReference type="ARBA" id="ARBA00022777"/>
    </source>
</evidence>
<feature type="transmembrane region" description="Helical" evidence="9">
    <location>
        <begin position="165"/>
        <end position="184"/>
    </location>
</feature>
<gene>
    <name evidence="11" type="ORF">BAOM_1980</name>
</gene>
<dbReference type="PROSITE" id="PS50109">
    <property type="entry name" value="HIS_KIN"/>
    <property type="match status" value="1"/>
</dbReference>
<keyword evidence="6" id="KW-0418">Kinase</keyword>
<dbReference type="Pfam" id="PF02518">
    <property type="entry name" value="HATPase_c"/>
    <property type="match status" value="1"/>
</dbReference>
<feature type="transmembrane region" description="Helical" evidence="9">
    <location>
        <begin position="135"/>
        <end position="153"/>
    </location>
</feature>